<dbReference type="Pfam" id="PF00578">
    <property type="entry name" value="AhpC-TSA"/>
    <property type="match status" value="1"/>
</dbReference>
<dbReference type="PANTHER" id="PTHR42852:SF17">
    <property type="entry name" value="THIOREDOXIN-LIKE PROTEIN HI_1115"/>
    <property type="match status" value="1"/>
</dbReference>
<evidence type="ECO:0000313" key="3">
    <source>
        <dbReference type="EMBL" id="KAA0019520.1"/>
    </source>
</evidence>
<keyword evidence="4" id="KW-1185">Reference proteome</keyword>
<dbReference type="Proteomes" id="UP000466024">
    <property type="component" value="Unassembled WGS sequence"/>
</dbReference>
<accession>A0A640WGJ5</accession>
<dbReference type="InterPro" id="IPR000866">
    <property type="entry name" value="AhpC/TSA"/>
</dbReference>
<dbReference type="InterPro" id="IPR050553">
    <property type="entry name" value="Thioredoxin_ResA/DsbE_sf"/>
</dbReference>
<dbReference type="GO" id="GO:0016491">
    <property type="term" value="F:oxidoreductase activity"/>
    <property type="evidence" value="ECO:0007669"/>
    <property type="project" value="InterPro"/>
</dbReference>
<evidence type="ECO:0000259" key="2">
    <source>
        <dbReference type="PROSITE" id="PS51352"/>
    </source>
</evidence>
<dbReference type="InterPro" id="IPR013766">
    <property type="entry name" value="Thioredoxin_domain"/>
</dbReference>
<name>A0A640WGJ5_9GAMM</name>
<dbReference type="GO" id="GO:0016209">
    <property type="term" value="F:antioxidant activity"/>
    <property type="evidence" value="ECO:0007669"/>
    <property type="project" value="InterPro"/>
</dbReference>
<dbReference type="EMBL" id="VTPX01000002">
    <property type="protein sequence ID" value="KAA0019520.1"/>
    <property type="molecule type" value="Genomic_DNA"/>
</dbReference>
<dbReference type="SUPFAM" id="SSF52833">
    <property type="entry name" value="Thioredoxin-like"/>
    <property type="match status" value="2"/>
</dbReference>
<dbReference type="PANTHER" id="PTHR42852">
    <property type="entry name" value="THIOL:DISULFIDE INTERCHANGE PROTEIN DSBE"/>
    <property type="match status" value="1"/>
</dbReference>
<sequence length="446" mass="48424">MPLADRGGNAVVYLLGQRAPVAAIEGDAERIHGSWYIENAHSWYFFLHCSAPKLLSNLITLHPPSPLHSGNLSLFGATRNIKMPTRTRTTLFGLLLALMTSSLGPISMANAASDTQSEEPAAEAYDQDADGERRAKSAGESLIGQPGPDVTITTLDGEQIALSELYGEKPVYLKFWATWCVPCRQQMPGFQKIYETYGDDLQVIAVNTGFSDTAEAARQYREEMGLGMPITIDDGTLAEALHLRVTPQHVLIDRSGHISYVGHLDDQEFEDALQQVVQDGDSDSAAEGFDTAEVEALDVGDSVDGLTLSTLAGDVVELSADGSGKPRGIVFFAPWCEWYLEESQPETSQACRRVRETVDSLAEQDDIDWIGVSSGLWASQKDLEDYRESNNISIPLALDASGDVYRAFGVRQIPTVVLIDRNGNVAKRLGPQDTALAEATESVAAK</sequence>
<comment type="caution">
    <text evidence="3">The sequence shown here is derived from an EMBL/GenBank/DDBJ whole genome shotgun (WGS) entry which is preliminary data.</text>
</comment>
<dbReference type="AlphaFoldDB" id="A0A640WGJ5"/>
<dbReference type="PROSITE" id="PS51352">
    <property type="entry name" value="THIOREDOXIN_2"/>
    <property type="match status" value="2"/>
</dbReference>
<feature type="compositionally biased region" description="Acidic residues" evidence="1">
    <location>
        <begin position="116"/>
        <end position="129"/>
    </location>
</feature>
<feature type="domain" description="Thioredoxin" evidence="2">
    <location>
        <begin position="297"/>
        <end position="446"/>
    </location>
</feature>
<dbReference type="Gene3D" id="3.40.30.10">
    <property type="entry name" value="Glutaredoxin"/>
    <property type="match status" value="2"/>
</dbReference>
<dbReference type="InterPro" id="IPR036249">
    <property type="entry name" value="Thioredoxin-like_sf"/>
</dbReference>
<feature type="domain" description="Thioredoxin" evidence="2">
    <location>
        <begin position="141"/>
        <end position="278"/>
    </location>
</feature>
<gene>
    <name evidence="3" type="ORF">F0A16_04025</name>
</gene>
<evidence type="ECO:0000256" key="1">
    <source>
        <dbReference type="SAM" id="MobiDB-lite"/>
    </source>
</evidence>
<feature type="region of interest" description="Disordered" evidence="1">
    <location>
        <begin position="110"/>
        <end position="149"/>
    </location>
</feature>
<protein>
    <submittedName>
        <fullName evidence="3">TlpA family protein disulfide reductase</fullName>
    </submittedName>
</protein>
<organism evidence="3 4">
    <name type="scientific">Salinicola corii</name>
    <dbReference type="NCBI Taxonomy" id="2606937"/>
    <lineage>
        <taxon>Bacteria</taxon>
        <taxon>Pseudomonadati</taxon>
        <taxon>Pseudomonadota</taxon>
        <taxon>Gammaproteobacteria</taxon>
        <taxon>Oceanospirillales</taxon>
        <taxon>Halomonadaceae</taxon>
        <taxon>Salinicola</taxon>
    </lineage>
</organism>
<proteinExistence type="predicted"/>
<dbReference type="CDD" id="cd02966">
    <property type="entry name" value="TlpA_like_family"/>
    <property type="match status" value="2"/>
</dbReference>
<dbReference type="InterPro" id="IPR012336">
    <property type="entry name" value="Thioredoxin-like_fold"/>
</dbReference>
<evidence type="ECO:0000313" key="4">
    <source>
        <dbReference type="Proteomes" id="UP000466024"/>
    </source>
</evidence>
<reference evidence="3 4" key="1">
    <citation type="submission" date="2019-08" db="EMBL/GenBank/DDBJ databases">
        <title>Bioinformatics analysis of the strain L3 and L5.</title>
        <authorList>
            <person name="Li X."/>
        </authorList>
    </citation>
    <scope>NUCLEOTIDE SEQUENCE [LARGE SCALE GENOMIC DNA]</scope>
    <source>
        <strain evidence="3 4">L3</strain>
    </source>
</reference>
<dbReference type="Pfam" id="PF13905">
    <property type="entry name" value="Thioredoxin_8"/>
    <property type="match status" value="1"/>
</dbReference>